<keyword evidence="2" id="KW-1185">Reference proteome</keyword>
<dbReference type="Proteomes" id="UP001444625">
    <property type="component" value="Unassembled WGS sequence"/>
</dbReference>
<protein>
    <recommendedName>
        <fullName evidence="3">Helix-turn-helix domain containing protein</fullName>
    </recommendedName>
</protein>
<comment type="caution">
    <text evidence="1">The sequence shown here is derived from an EMBL/GenBank/DDBJ whole genome shotgun (WGS) entry which is preliminary data.</text>
</comment>
<dbReference type="RefSeq" id="WP_345823278.1">
    <property type="nucleotide sequence ID" value="NZ_JBDIML010000001.1"/>
</dbReference>
<gene>
    <name evidence="1" type="ORF">ABC228_01280</name>
</gene>
<evidence type="ECO:0000313" key="1">
    <source>
        <dbReference type="EMBL" id="MEN2765806.1"/>
    </source>
</evidence>
<sequence length="94" mass="11002">MAIIERKKKSRKEFLENGRSGLVYVLGKYENVFSESLLEEITELYEEGYEVEDLAETFNRPVMEIIMALLHQADEEKITRAFAYRRGKDGNHSK</sequence>
<proteinExistence type="predicted"/>
<name>A0ABU9XC29_9BACI</name>
<organism evidence="1 2">
    <name type="scientific">Ornithinibacillus xuwenensis</name>
    <dbReference type="NCBI Taxonomy" id="3144668"/>
    <lineage>
        <taxon>Bacteria</taxon>
        <taxon>Bacillati</taxon>
        <taxon>Bacillota</taxon>
        <taxon>Bacilli</taxon>
        <taxon>Bacillales</taxon>
        <taxon>Bacillaceae</taxon>
        <taxon>Ornithinibacillus</taxon>
    </lineage>
</organism>
<accession>A0ABU9XC29</accession>
<evidence type="ECO:0008006" key="3">
    <source>
        <dbReference type="Google" id="ProtNLM"/>
    </source>
</evidence>
<evidence type="ECO:0000313" key="2">
    <source>
        <dbReference type="Proteomes" id="UP001444625"/>
    </source>
</evidence>
<dbReference type="EMBL" id="JBDIML010000001">
    <property type="protein sequence ID" value="MEN2765806.1"/>
    <property type="molecule type" value="Genomic_DNA"/>
</dbReference>
<reference evidence="1 2" key="1">
    <citation type="submission" date="2024-05" db="EMBL/GenBank/DDBJ databases">
        <authorList>
            <person name="Haq I."/>
            <person name="Ullah Z."/>
            <person name="Ahmad R."/>
            <person name="Li M."/>
            <person name="Tong Y."/>
        </authorList>
    </citation>
    <scope>NUCLEOTIDE SEQUENCE [LARGE SCALE GENOMIC DNA]</scope>
    <source>
        <strain evidence="1 2">16A2E</strain>
    </source>
</reference>